<dbReference type="OrthoDB" id="9770811at2"/>
<dbReference type="InterPro" id="IPR036422">
    <property type="entry name" value="RuBisCO_lsu_N_sf"/>
</dbReference>
<evidence type="ECO:0000259" key="6">
    <source>
        <dbReference type="Pfam" id="PF02788"/>
    </source>
</evidence>
<dbReference type="EMBL" id="FONY01000041">
    <property type="protein sequence ID" value="SFF49124.1"/>
    <property type="molecule type" value="Genomic_DNA"/>
</dbReference>
<gene>
    <name evidence="7" type="ORF">SAMN04488541_104131</name>
</gene>
<proteinExistence type="inferred from homology"/>
<dbReference type="InterPro" id="IPR036376">
    <property type="entry name" value="RuBisCO_lsu_C_sf"/>
</dbReference>
<dbReference type="SFLD" id="SFLDS00014">
    <property type="entry name" value="RuBisCO"/>
    <property type="match status" value="1"/>
</dbReference>
<dbReference type="SUPFAM" id="SSF51649">
    <property type="entry name" value="RuBisCo, C-terminal domain"/>
    <property type="match status" value="1"/>
</dbReference>
<dbReference type="InterPro" id="IPR020878">
    <property type="entry name" value="RuBisCo_large_chain_AS"/>
</dbReference>
<feature type="domain" description="Ribulose bisphosphate carboxylase large subunit ferrodoxin-like N-terminal" evidence="6">
    <location>
        <begin position="3"/>
        <end position="128"/>
    </location>
</feature>
<dbReference type="GO" id="GO:0016984">
    <property type="term" value="F:ribulose-bisphosphate carboxylase activity"/>
    <property type="evidence" value="ECO:0007669"/>
    <property type="project" value="InterPro"/>
</dbReference>
<evidence type="ECO:0000256" key="1">
    <source>
        <dbReference type="ARBA" id="ARBA00001946"/>
    </source>
</evidence>
<comment type="similarity">
    <text evidence="4">Belongs to the RuBisCO large chain family.</text>
</comment>
<keyword evidence="2" id="KW-0479">Metal-binding</keyword>
<keyword evidence="8" id="KW-1185">Reference proteome</keyword>
<evidence type="ECO:0000313" key="7">
    <source>
        <dbReference type="EMBL" id="SFF49124.1"/>
    </source>
</evidence>
<dbReference type="InterPro" id="IPR033966">
    <property type="entry name" value="RuBisCO"/>
</dbReference>
<evidence type="ECO:0000256" key="3">
    <source>
        <dbReference type="ARBA" id="ARBA00022842"/>
    </source>
</evidence>
<evidence type="ECO:0000313" key="8">
    <source>
        <dbReference type="Proteomes" id="UP000199513"/>
    </source>
</evidence>
<dbReference type="SUPFAM" id="SSF54966">
    <property type="entry name" value="RuBisCO, large subunit, small (N-terminal) domain"/>
    <property type="match status" value="1"/>
</dbReference>
<keyword evidence="3" id="KW-0460">Magnesium</keyword>
<dbReference type="STRING" id="1003.SAMN04488541_104131"/>
<dbReference type="Pfam" id="PF02788">
    <property type="entry name" value="RuBisCO_large_N"/>
    <property type="match status" value="1"/>
</dbReference>
<name>A0A1I2J3Q0_9BACT</name>
<dbReference type="SFLD" id="SFLDG00301">
    <property type="entry name" value="RuBisCO-like_proteins"/>
    <property type="match status" value="1"/>
</dbReference>
<dbReference type="InterPro" id="IPR000685">
    <property type="entry name" value="RuBisCO_lsu_C"/>
</dbReference>
<dbReference type="GO" id="GO:0000287">
    <property type="term" value="F:magnesium ion binding"/>
    <property type="evidence" value="ECO:0007669"/>
    <property type="project" value="InterPro"/>
</dbReference>
<dbReference type="PROSITE" id="PS00157">
    <property type="entry name" value="RUBISCO_LARGE"/>
    <property type="match status" value="1"/>
</dbReference>
<dbReference type="Pfam" id="PF00016">
    <property type="entry name" value="RuBisCO_large"/>
    <property type="match status" value="1"/>
</dbReference>
<evidence type="ECO:0000256" key="4">
    <source>
        <dbReference type="RuleBase" id="RU003834"/>
    </source>
</evidence>
<dbReference type="GO" id="GO:0015977">
    <property type="term" value="P:carbon fixation"/>
    <property type="evidence" value="ECO:0007669"/>
    <property type="project" value="InterPro"/>
</dbReference>
<dbReference type="Gene3D" id="3.20.20.110">
    <property type="entry name" value="Ribulose bisphosphate carboxylase, large subunit, C-terminal domain"/>
    <property type="match status" value="1"/>
</dbReference>
<dbReference type="AlphaFoldDB" id="A0A1I2J3Q0"/>
<dbReference type="PANTHER" id="PTHR42704">
    <property type="entry name" value="RIBULOSE BISPHOSPHATE CARBOXYLASE"/>
    <property type="match status" value="1"/>
</dbReference>
<comment type="cofactor">
    <cofactor evidence="1">
        <name>Mg(2+)</name>
        <dbReference type="ChEBI" id="CHEBI:18420"/>
    </cofactor>
</comment>
<protein>
    <submittedName>
        <fullName evidence="7">Ribulose-bisphosphate carboxylase large chain</fullName>
    </submittedName>
</protein>
<dbReference type="RefSeq" id="WP_091548945.1">
    <property type="nucleotide sequence ID" value="NZ_FONY01000041.1"/>
</dbReference>
<dbReference type="InterPro" id="IPR017443">
    <property type="entry name" value="RuBisCO_lsu_fd_N"/>
</dbReference>
<organism evidence="7 8">
    <name type="scientific">Thermoflexibacter ruber</name>
    <dbReference type="NCBI Taxonomy" id="1003"/>
    <lineage>
        <taxon>Bacteria</taxon>
        <taxon>Pseudomonadati</taxon>
        <taxon>Bacteroidota</taxon>
        <taxon>Cytophagia</taxon>
        <taxon>Cytophagales</taxon>
        <taxon>Thermoflexibacteraceae</taxon>
        <taxon>Thermoflexibacter</taxon>
    </lineage>
</organism>
<evidence type="ECO:0000259" key="5">
    <source>
        <dbReference type="Pfam" id="PF00016"/>
    </source>
</evidence>
<evidence type="ECO:0000256" key="2">
    <source>
        <dbReference type="ARBA" id="ARBA00022723"/>
    </source>
</evidence>
<reference evidence="7 8" key="1">
    <citation type="submission" date="2016-10" db="EMBL/GenBank/DDBJ databases">
        <authorList>
            <person name="de Groot N.N."/>
        </authorList>
    </citation>
    <scope>NUCLEOTIDE SEQUENCE [LARGE SCALE GENOMIC DNA]</scope>
    <source>
        <strain>GEY</strain>
        <strain evidence="8">DSM 9560</strain>
    </source>
</reference>
<dbReference type="Gene3D" id="3.30.70.150">
    <property type="entry name" value="RuBisCO large subunit, N-terminal domain"/>
    <property type="match status" value="1"/>
</dbReference>
<dbReference type="PANTHER" id="PTHR42704:SF17">
    <property type="entry name" value="RIBULOSE BISPHOSPHATE CARBOXYLASE LARGE CHAIN"/>
    <property type="match status" value="1"/>
</dbReference>
<feature type="domain" description="Ribulose bisphosphate carboxylase large subunit C-terminal" evidence="5">
    <location>
        <begin position="139"/>
        <end position="416"/>
    </location>
</feature>
<dbReference type="CDD" id="cd08207">
    <property type="entry name" value="RLP_NonPhot"/>
    <property type="match status" value="1"/>
</dbReference>
<sequence length="418" mass="45944">MKNRIIAKYLIETAHPVEKAVAVLAGEQSSGTFVKVPGETAELTEKYGAKVESIEILGESTTPYLNDSKPPKGVAQAIFQKARIEISWNYDNVGANLPTLMATVAGNLFELSQFSGLKLLDIELPQTYKAHYSGPKFSIEGTQKLAGVHQRPIIGTIIKPSVGLSPEQNAEQVKTLIEGGVDFIKDDELMADPPHSPFEKRVQLAMYQINKYADATGKKVMYAFNLSGDLDDMKRRHDIVLKNEGTCIMMSLNWVGISAVHQICQFTQLPVHGHRNGWGMFYRPELMGMSFPVYKKIFSLAGIDHLHTNGLRNKFCESDESVLNSIRACQSEAGGSYKVMPVISSGQWADQAADTYAKVGNADLMYLCGGGITAHPDGIKAGVESIRIAWEEGMKGNQLQDIAHKYPVIQKALAFYGK</sequence>
<dbReference type="Proteomes" id="UP000199513">
    <property type="component" value="Unassembled WGS sequence"/>
</dbReference>
<accession>A0A1I2J3Q0</accession>